<evidence type="ECO:0000256" key="7">
    <source>
        <dbReference type="ARBA" id="ARBA00022741"/>
    </source>
</evidence>
<dbReference type="InterPro" id="IPR038376">
    <property type="entry name" value="ATP_synth_asu_C_sf"/>
</dbReference>
<name>A0A8T2VK12_CERRI</name>
<feature type="domain" description="ATP synthase alpha subunit C-terminal" evidence="16">
    <location>
        <begin position="320"/>
        <end position="444"/>
    </location>
</feature>
<dbReference type="SUPFAM" id="SSF52540">
    <property type="entry name" value="P-loop containing nucleoside triphosphate hydrolases"/>
    <property type="match status" value="1"/>
</dbReference>
<dbReference type="GO" id="GO:0046933">
    <property type="term" value="F:proton-transporting ATP synthase activity, rotational mechanism"/>
    <property type="evidence" value="ECO:0007669"/>
    <property type="project" value="InterPro"/>
</dbReference>
<evidence type="ECO:0000256" key="1">
    <source>
        <dbReference type="ARBA" id="ARBA00004273"/>
    </source>
</evidence>
<dbReference type="SUPFAM" id="SSF47917">
    <property type="entry name" value="C-terminal domain of alpha and beta subunits of F1 ATP synthase"/>
    <property type="match status" value="1"/>
</dbReference>
<keyword evidence="5 14" id="KW-0813">Transport</keyword>
<evidence type="ECO:0000256" key="14">
    <source>
        <dbReference type="RuleBase" id="RU000339"/>
    </source>
</evidence>
<evidence type="ECO:0000256" key="13">
    <source>
        <dbReference type="ARBA" id="ARBA00023310"/>
    </source>
</evidence>
<comment type="subunit">
    <text evidence="3">F-type ATPases have 2 components, CF(1) - the catalytic core - and CF(0) - the membrane proton channel. CF(1) has five subunits: alpha(3), beta(3), gamma(1), delta(1), epsilon(1). CF(0) has three main subunits: a, b and c.</text>
</comment>
<evidence type="ECO:0000256" key="3">
    <source>
        <dbReference type="ARBA" id="ARBA00011648"/>
    </source>
</evidence>
<dbReference type="AlphaFoldDB" id="A0A8T2VK12"/>
<feature type="domain" description="ATPase F1/V1/A1 complex alpha/beta subunit N-terminal" evidence="17">
    <location>
        <begin position="31"/>
        <end position="76"/>
    </location>
</feature>
<evidence type="ECO:0000256" key="4">
    <source>
        <dbReference type="ARBA" id="ARBA00016087"/>
    </source>
</evidence>
<dbReference type="InterPro" id="IPR033732">
    <property type="entry name" value="ATP_synth_F1_a_nt-bd_dom"/>
</dbReference>
<sequence>MVINIQPDEISSIIRKQIEGYVPEVEVVNIVMAGELVESEDGTVGIALNLESDNVGAVLMGDGLSIQEGGSVRATGKIAQIPVSNLFLGRVVNALAQPIDGKGQIPASEFRLIESPAPGIISRRAVYEPLQTGLIAIDSMIPIGRGQRELIIGDRQTGKTAVATDTILNQKGQNVICVYVAIGQKASSVAQVVDTFQERGAMEYTIVVSETANSPVTVQYLAPYTGAAIAEYFMYREQHALIIYDDLSKQAQAYRQMSLLLRRPPGREAYPGDVFYLHSRLLERAAKLSSQLGEGNLFNAGIRPAINVGIFVSRVGSAAQIKAMKQVAGKLKLELAQFAELEAFAQFASDLDKTTQNQLARGQRLRELLKQPQLAPLSVEEQVATIYAGVNGYLDVLNVDQVKRFLVQLREYVTTNKPDFSEIIRSTKTFTEQAETILKEAIKESMELFLLQEK</sequence>
<dbReference type="Gene3D" id="1.20.150.20">
    <property type="entry name" value="ATP synthase alpha/beta chain, C-terminal domain"/>
    <property type="match status" value="1"/>
</dbReference>
<dbReference type="Gene3D" id="2.40.30.20">
    <property type="match status" value="1"/>
</dbReference>
<dbReference type="PANTHER" id="PTHR48082:SF2">
    <property type="entry name" value="ATP SYNTHASE SUBUNIT ALPHA, MITOCHONDRIAL"/>
    <property type="match status" value="1"/>
</dbReference>
<organism evidence="18 19">
    <name type="scientific">Ceratopteris richardii</name>
    <name type="common">Triangle waterfern</name>
    <dbReference type="NCBI Taxonomy" id="49495"/>
    <lineage>
        <taxon>Eukaryota</taxon>
        <taxon>Viridiplantae</taxon>
        <taxon>Streptophyta</taxon>
        <taxon>Embryophyta</taxon>
        <taxon>Tracheophyta</taxon>
        <taxon>Polypodiopsida</taxon>
        <taxon>Polypodiidae</taxon>
        <taxon>Polypodiales</taxon>
        <taxon>Pteridineae</taxon>
        <taxon>Pteridaceae</taxon>
        <taxon>Parkerioideae</taxon>
        <taxon>Ceratopteris</taxon>
    </lineage>
</organism>
<dbReference type="GO" id="GO:0043531">
    <property type="term" value="F:ADP binding"/>
    <property type="evidence" value="ECO:0007669"/>
    <property type="project" value="TreeGrafter"/>
</dbReference>
<dbReference type="InterPro" id="IPR004100">
    <property type="entry name" value="ATPase_F1/V1/A1_a/bsu_N"/>
</dbReference>
<dbReference type="HAMAP" id="MF_01346">
    <property type="entry name" value="ATP_synth_alpha_bact"/>
    <property type="match status" value="1"/>
</dbReference>
<evidence type="ECO:0000256" key="9">
    <source>
        <dbReference type="ARBA" id="ARBA00022840"/>
    </source>
</evidence>
<dbReference type="Pfam" id="PF02874">
    <property type="entry name" value="ATP-synt_ab_N"/>
    <property type="match status" value="1"/>
</dbReference>
<evidence type="ECO:0000256" key="5">
    <source>
        <dbReference type="ARBA" id="ARBA00022448"/>
    </source>
</evidence>
<dbReference type="OrthoDB" id="9805536at2759"/>
<evidence type="ECO:0000256" key="12">
    <source>
        <dbReference type="ARBA" id="ARBA00023196"/>
    </source>
</evidence>
<keyword evidence="13" id="KW-0066">ATP synthesis</keyword>
<comment type="caution">
    <text evidence="18">The sequence shown here is derived from an EMBL/GenBank/DDBJ whole genome shotgun (WGS) entry which is preliminary data.</text>
</comment>
<keyword evidence="12" id="KW-0139">CF(1)</keyword>
<evidence type="ECO:0000256" key="8">
    <source>
        <dbReference type="ARBA" id="ARBA00022781"/>
    </source>
</evidence>
<keyword evidence="6" id="KW-0150">Chloroplast</keyword>
<dbReference type="Pfam" id="PF00006">
    <property type="entry name" value="ATP-synt_ab"/>
    <property type="match status" value="1"/>
</dbReference>
<evidence type="ECO:0000256" key="2">
    <source>
        <dbReference type="ARBA" id="ARBA00008936"/>
    </source>
</evidence>
<dbReference type="InterPro" id="IPR023366">
    <property type="entry name" value="ATP_synth_asu-like_sf"/>
</dbReference>
<reference evidence="18" key="1">
    <citation type="submission" date="2021-08" db="EMBL/GenBank/DDBJ databases">
        <title>WGS assembly of Ceratopteris richardii.</title>
        <authorList>
            <person name="Marchant D.B."/>
            <person name="Chen G."/>
            <person name="Jenkins J."/>
            <person name="Shu S."/>
            <person name="Leebens-Mack J."/>
            <person name="Grimwood J."/>
            <person name="Schmutz J."/>
            <person name="Soltis P."/>
            <person name="Soltis D."/>
            <person name="Chen Z.-H."/>
        </authorList>
    </citation>
    <scope>NUCLEOTIDE SEQUENCE</scope>
    <source>
        <strain evidence="18">Whitten #5841</strain>
        <tissue evidence="18">Leaf</tissue>
    </source>
</reference>
<gene>
    <name evidence="18" type="ORF">KP509_01G056900</name>
</gene>
<evidence type="ECO:0000313" key="19">
    <source>
        <dbReference type="Proteomes" id="UP000825935"/>
    </source>
</evidence>
<accession>A0A8T2VK12</accession>
<dbReference type="GO" id="GO:0045259">
    <property type="term" value="C:proton-transporting ATP synthase complex"/>
    <property type="evidence" value="ECO:0007669"/>
    <property type="project" value="UniProtKB-KW"/>
</dbReference>
<dbReference type="GO" id="GO:0005524">
    <property type="term" value="F:ATP binding"/>
    <property type="evidence" value="ECO:0007669"/>
    <property type="project" value="UniProtKB-KW"/>
</dbReference>
<evidence type="ECO:0000313" key="18">
    <source>
        <dbReference type="EMBL" id="KAH7446454.1"/>
    </source>
</evidence>
<protein>
    <recommendedName>
        <fullName evidence="4">ATP synthase subunit alpha, mitochondrial</fullName>
    </recommendedName>
</protein>
<keyword evidence="11" id="KW-0472">Membrane</keyword>
<dbReference type="InterPro" id="IPR036121">
    <property type="entry name" value="ATPase_F1/V1/A1_a/bsu_N_sf"/>
</dbReference>
<feature type="domain" description="ATPase F1/V1/A1 complex alpha/beta subunit nucleotide-binding" evidence="15">
    <location>
        <begin position="133"/>
        <end position="291"/>
    </location>
</feature>
<dbReference type="SUPFAM" id="SSF50615">
    <property type="entry name" value="N-terminal domain of alpha and beta subunits of F1 ATP synthase"/>
    <property type="match status" value="1"/>
</dbReference>
<keyword evidence="8 14" id="KW-0375">Hydrogen ion transport</keyword>
<keyword evidence="9" id="KW-0067">ATP-binding</keyword>
<dbReference type="GO" id="GO:0005743">
    <property type="term" value="C:mitochondrial inner membrane"/>
    <property type="evidence" value="ECO:0007669"/>
    <property type="project" value="UniProtKB-SubCell"/>
</dbReference>
<evidence type="ECO:0000259" key="15">
    <source>
        <dbReference type="Pfam" id="PF00006"/>
    </source>
</evidence>
<dbReference type="PANTHER" id="PTHR48082">
    <property type="entry name" value="ATP SYNTHASE SUBUNIT ALPHA, MITOCHONDRIAL"/>
    <property type="match status" value="1"/>
</dbReference>
<dbReference type="Gene3D" id="3.40.50.300">
    <property type="entry name" value="P-loop containing nucleotide triphosphate hydrolases"/>
    <property type="match status" value="1"/>
</dbReference>
<keyword evidence="19" id="KW-1185">Reference proteome</keyword>
<dbReference type="Proteomes" id="UP000825935">
    <property type="component" value="Chromosome 1"/>
</dbReference>
<comment type="similarity">
    <text evidence="2 14">Belongs to the ATPase alpha/beta chains family.</text>
</comment>
<dbReference type="InterPro" id="IPR005294">
    <property type="entry name" value="ATP_synth_F1_asu"/>
</dbReference>
<dbReference type="EMBL" id="CM035406">
    <property type="protein sequence ID" value="KAH7446454.1"/>
    <property type="molecule type" value="Genomic_DNA"/>
</dbReference>
<proteinExistence type="inferred from homology"/>
<evidence type="ECO:0000256" key="11">
    <source>
        <dbReference type="ARBA" id="ARBA00023136"/>
    </source>
</evidence>
<keyword evidence="10 14" id="KW-0406">Ion transport</keyword>
<dbReference type="CDD" id="cd18113">
    <property type="entry name" value="ATP-synt_F1_alpha_C"/>
    <property type="match status" value="1"/>
</dbReference>
<dbReference type="InterPro" id="IPR027417">
    <property type="entry name" value="P-loop_NTPase"/>
</dbReference>
<evidence type="ECO:0000259" key="16">
    <source>
        <dbReference type="Pfam" id="PF00306"/>
    </source>
</evidence>
<evidence type="ECO:0000256" key="10">
    <source>
        <dbReference type="ARBA" id="ARBA00023065"/>
    </source>
</evidence>
<comment type="subcellular location">
    <subcellularLocation>
        <location evidence="1">Mitochondrion inner membrane</location>
    </subcellularLocation>
</comment>
<evidence type="ECO:0000259" key="17">
    <source>
        <dbReference type="Pfam" id="PF02874"/>
    </source>
</evidence>
<dbReference type="InterPro" id="IPR000194">
    <property type="entry name" value="ATPase_F1/V1/A1_a/bsu_nucl-bd"/>
</dbReference>
<dbReference type="CDD" id="cd01132">
    <property type="entry name" value="F1-ATPase_alpha_CD"/>
    <property type="match status" value="1"/>
</dbReference>
<dbReference type="InterPro" id="IPR000793">
    <property type="entry name" value="ATP_synth_asu_C"/>
</dbReference>
<keyword evidence="7" id="KW-0547">Nucleotide-binding</keyword>
<evidence type="ECO:0000256" key="6">
    <source>
        <dbReference type="ARBA" id="ARBA00022528"/>
    </source>
</evidence>
<dbReference type="FunFam" id="1.20.150.20:FF:000001">
    <property type="entry name" value="ATP synthase subunit alpha"/>
    <property type="match status" value="1"/>
</dbReference>
<dbReference type="FunFam" id="3.40.50.300:FF:004039">
    <property type="entry name" value="ATP synthase subunit alpha, mitochondrial"/>
    <property type="match status" value="1"/>
</dbReference>
<dbReference type="OMA" id="YHREIRY"/>
<dbReference type="Pfam" id="PF00306">
    <property type="entry name" value="ATP-synt_ab_C"/>
    <property type="match status" value="1"/>
</dbReference>
<keyword evidence="6" id="KW-0934">Plastid</keyword>